<feature type="domain" description="4Fe-4S ferredoxin-type" evidence="1">
    <location>
        <begin position="1"/>
        <end position="30"/>
    </location>
</feature>
<dbReference type="Pfam" id="PF12838">
    <property type="entry name" value="Fer4_7"/>
    <property type="match status" value="1"/>
</dbReference>
<dbReference type="GO" id="GO:0016491">
    <property type="term" value="F:oxidoreductase activity"/>
    <property type="evidence" value="ECO:0007669"/>
    <property type="project" value="UniProtKB-ARBA"/>
</dbReference>
<name>A0A8T4L168_9ARCH</name>
<dbReference type="Gene3D" id="3.30.70.20">
    <property type="match status" value="1"/>
</dbReference>
<evidence type="ECO:0000313" key="3">
    <source>
        <dbReference type="Proteomes" id="UP000677687"/>
    </source>
</evidence>
<feature type="domain" description="4Fe-4S ferredoxin-type" evidence="1">
    <location>
        <begin position="31"/>
        <end position="60"/>
    </location>
</feature>
<proteinExistence type="predicted"/>
<evidence type="ECO:0000259" key="1">
    <source>
        <dbReference type="PROSITE" id="PS51379"/>
    </source>
</evidence>
<reference evidence="2" key="2">
    <citation type="submission" date="2021-05" db="EMBL/GenBank/DDBJ databases">
        <title>Protein family content uncovers lineage relationships and bacterial pathway maintenance mechanisms in DPANN archaea.</title>
        <authorList>
            <person name="Castelle C.J."/>
            <person name="Meheust R."/>
            <person name="Jaffe A.L."/>
            <person name="Seitz K."/>
            <person name="Gong X."/>
            <person name="Baker B.J."/>
            <person name="Banfield J.F."/>
        </authorList>
    </citation>
    <scope>NUCLEOTIDE SEQUENCE</scope>
    <source>
        <strain evidence="2">RIFCSPHIGHO2_01_FULL_AR10_44_11</strain>
    </source>
</reference>
<dbReference type="AlphaFoldDB" id="A0A8T4L168"/>
<dbReference type="Proteomes" id="UP000677687">
    <property type="component" value="Unassembled WGS sequence"/>
</dbReference>
<organism evidence="2 3">
    <name type="scientific">Candidatus Iainarchaeum sp</name>
    <dbReference type="NCBI Taxonomy" id="3101447"/>
    <lineage>
        <taxon>Archaea</taxon>
        <taxon>Candidatus Iainarchaeota</taxon>
        <taxon>Candidatus Iainarchaeia</taxon>
        <taxon>Candidatus Iainarchaeales</taxon>
        <taxon>Candidatus Iainarchaeaceae</taxon>
        <taxon>Candidatus Iainarchaeum</taxon>
    </lineage>
</organism>
<sequence>MGVSVNREKCCYCGACVAVCPKNCIELDEVRIEIDNSKCIDCLACIRMCPVGALGKIEKK</sequence>
<dbReference type="Gene3D" id="3.30.70.3270">
    <property type="match status" value="1"/>
</dbReference>
<reference evidence="2" key="1">
    <citation type="submission" date="2021-03" db="EMBL/GenBank/DDBJ databases">
        <authorList>
            <person name="Jaffe A."/>
        </authorList>
    </citation>
    <scope>NUCLEOTIDE SEQUENCE</scope>
    <source>
        <strain evidence="2">RIFCSPHIGHO2_01_FULL_AR10_44_11</strain>
    </source>
</reference>
<dbReference type="PROSITE" id="PS00198">
    <property type="entry name" value="4FE4S_FER_1"/>
    <property type="match status" value="1"/>
</dbReference>
<protein>
    <submittedName>
        <fullName evidence="2">4Fe-4S binding protein</fullName>
    </submittedName>
</protein>
<dbReference type="PROSITE" id="PS51379">
    <property type="entry name" value="4FE4S_FER_2"/>
    <property type="match status" value="2"/>
</dbReference>
<dbReference type="InterPro" id="IPR017900">
    <property type="entry name" value="4Fe4S_Fe_S_CS"/>
</dbReference>
<dbReference type="EMBL" id="JAGVWD010000043">
    <property type="protein sequence ID" value="MBS3057575.1"/>
    <property type="molecule type" value="Genomic_DNA"/>
</dbReference>
<accession>A0A8T4L168</accession>
<gene>
    <name evidence="2" type="ORF">J4415_03005</name>
</gene>
<dbReference type="InterPro" id="IPR017896">
    <property type="entry name" value="4Fe4S_Fe-S-bd"/>
</dbReference>
<evidence type="ECO:0000313" key="2">
    <source>
        <dbReference type="EMBL" id="MBS3057575.1"/>
    </source>
</evidence>
<dbReference type="SUPFAM" id="SSF54862">
    <property type="entry name" value="4Fe-4S ferredoxins"/>
    <property type="match status" value="1"/>
</dbReference>
<comment type="caution">
    <text evidence="2">The sequence shown here is derived from an EMBL/GenBank/DDBJ whole genome shotgun (WGS) entry which is preliminary data.</text>
</comment>